<name>A0A2H0N335_9BACT</name>
<evidence type="ECO:0000313" key="1">
    <source>
        <dbReference type="EMBL" id="PIR03317.1"/>
    </source>
</evidence>
<organism evidence="1 2">
    <name type="scientific">Candidatus Magasanikbacteria bacterium CG11_big_fil_rev_8_21_14_0_20_43_7</name>
    <dbReference type="NCBI Taxonomy" id="1974654"/>
    <lineage>
        <taxon>Bacteria</taxon>
        <taxon>Candidatus Magasanikiibacteriota</taxon>
    </lineage>
</organism>
<comment type="caution">
    <text evidence="1">The sequence shown here is derived from an EMBL/GenBank/DDBJ whole genome shotgun (WGS) entry which is preliminary data.</text>
</comment>
<accession>A0A2H0N335</accession>
<protein>
    <submittedName>
        <fullName evidence="1">Uncharacterized protein</fullName>
    </submittedName>
</protein>
<reference evidence="1 2" key="1">
    <citation type="submission" date="2017-09" db="EMBL/GenBank/DDBJ databases">
        <title>Depth-based differentiation of microbial function through sediment-hosted aquifers and enrichment of novel symbionts in the deep terrestrial subsurface.</title>
        <authorList>
            <person name="Probst A.J."/>
            <person name="Ladd B."/>
            <person name="Jarett J.K."/>
            <person name="Geller-Mcgrath D.E."/>
            <person name="Sieber C.M."/>
            <person name="Emerson J.B."/>
            <person name="Anantharaman K."/>
            <person name="Thomas B.C."/>
            <person name="Malmstrom R."/>
            <person name="Stieglmeier M."/>
            <person name="Klingl A."/>
            <person name="Woyke T."/>
            <person name="Ryan C.M."/>
            <person name="Banfield J.F."/>
        </authorList>
    </citation>
    <scope>NUCLEOTIDE SEQUENCE [LARGE SCALE GENOMIC DNA]</scope>
    <source>
        <strain evidence="1">CG11_big_fil_rev_8_21_14_0_20_43_7</strain>
    </source>
</reference>
<sequence length="72" mass="8089">MSDFGEKVLALSMALRESGLYPGPSVHDFLRGRGVTADAIMARGGWMFILMDILMEEGKTIEELIDMIRDQR</sequence>
<gene>
    <name evidence="1" type="ORF">COV60_00980</name>
</gene>
<evidence type="ECO:0000313" key="2">
    <source>
        <dbReference type="Proteomes" id="UP000229782"/>
    </source>
</evidence>
<proteinExistence type="predicted"/>
<dbReference type="Proteomes" id="UP000229782">
    <property type="component" value="Unassembled WGS sequence"/>
</dbReference>
<dbReference type="EMBL" id="PCWM01000019">
    <property type="protein sequence ID" value="PIR03317.1"/>
    <property type="molecule type" value="Genomic_DNA"/>
</dbReference>
<dbReference type="AlphaFoldDB" id="A0A2H0N335"/>